<proteinExistence type="predicted"/>
<dbReference type="RefSeq" id="WP_338238749.1">
    <property type="nucleotide sequence ID" value="NZ_BQKE01000003.1"/>
</dbReference>
<evidence type="ECO:0000313" key="2">
    <source>
        <dbReference type="EMBL" id="GJM63602.1"/>
    </source>
</evidence>
<keyword evidence="3" id="KW-1185">Reference proteome</keyword>
<protein>
    <submittedName>
        <fullName evidence="2">Uncharacterized protein</fullName>
    </submittedName>
</protein>
<comment type="caution">
    <text evidence="2">The sequence shown here is derived from an EMBL/GenBank/DDBJ whole genome shotgun (WGS) entry which is preliminary data.</text>
</comment>
<sequence length="298" mass="33920">MQVASGNIVIIYDGNKNQKEILLYGNGCLGVRFVDSSTDRNSTDVFEFKNHLGSVRARAFWNDESMVHDQWRDYYPFGLQMARGLDSKHNSRFGYQGDFAEEDEVTSFDFFEARVFDPVIGVDPDGRFFGEYVVTNGNNGEEIKTKISDLGDDVGLDFIHYFSSDGGSYTKVINTFNNFENIINGGPEFIMEYDIRGEEVNWLSIYNEWKTGTGPGASLIFGRQHPMNVDIRNGNLYHIVRNSYLEDKSYDFDEIIIKGSKLIFFGVFLPGFKAVVLSGINMTLQMMGSTIISFYDFR</sequence>
<accession>A0AAN4W3I2</accession>
<keyword evidence="1" id="KW-1133">Transmembrane helix</keyword>
<dbReference type="EMBL" id="BQKE01000003">
    <property type="protein sequence ID" value="GJM63602.1"/>
    <property type="molecule type" value="Genomic_DNA"/>
</dbReference>
<dbReference type="Proteomes" id="UP001310022">
    <property type="component" value="Unassembled WGS sequence"/>
</dbReference>
<dbReference type="AlphaFoldDB" id="A0AAN4W3I2"/>
<organism evidence="2 3">
    <name type="scientific">Persicobacter diffluens</name>
    <dbReference type="NCBI Taxonomy" id="981"/>
    <lineage>
        <taxon>Bacteria</taxon>
        <taxon>Pseudomonadati</taxon>
        <taxon>Bacteroidota</taxon>
        <taxon>Cytophagia</taxon>
        <taxon>Cytophagales</taxon>
        <taxon>Persicobacteraceae</taxon>
        <taxon>Persicobacter</taxon>
    </lineage>
</organism>
<keyword evidence="1" id="KW-0812">Transmembrane</keyword>
<dbReference type="Gene3D" id="2.180.10.10">
    <property type="entry name" value="RHS repeat-associated core"/>
    <property type="match status" value="1"/>
</dbReference>
<name>A0AAN4W3I2_9BACT</name>
<evidence type="ECO:0000313" key="3">
    <source>
        <dbReference type="Proteomes" id="UP001310022"/>
    </source>
</evidence>
<evidence type="ECO:0000256" key="1">
    <source>
        <dbReference type="SAM" id="Phobius"/>
    </source>
</evidence>
<keyword evidence="1" id="KW-0472">Membrane</keyword>
<feature type="transmembrane region" description="Helical" evidence="1">
    <location>
        <begin position="262"/>
        <end position="284"/>
    </location>
</feature>
<reference evidence="2 3" key="1">
    <citation type="submission" date="2021-12" db="EMBL/GenBank/DDBJ databases">
        <title>Genome sequencing of bacteria with rrn-lacking chromosome and rrn-plasmid.</title>
        <authorList>
            <person name="Anda M."/>
            <person name="Iwasaki W."/>
        </authorList>
    </citation>
    <scope>NUCLEOTIDE SEQUENCE [LARGE SCALE GENOMIC DNA]</scope>
    <source>
        <strain evidence="2 3">NBRC 15940</strain>
    </source>
</reference>
<gene>
    <name evidence="2" type="ORF">PEDI_41540</name>
</gene>